<feature type="region of interest" description="Disordered" evidence="1">
    <location>
        <begin position="39"/>
        <end position="61"/>
    </location>
</feature>
<dbReference type="EMBL" id="OZ034819">
    <property type="protein sequence ID" value="CAL1396940.1"/>
    <property type="molecule type" value="Genomic_DNA"/>
</dbReference>
<reference evidence="2 3" key="1">
    <citation type="submission" date="2024-04" db="EMBL/GenBank/DDBJ databases">
        <authorList>
            <person name="Fracassetti M."/>
        </authorList>
    </citation>
    <scope>NUCLEOTIDE SEQUENCE [LARGE SCALE GENOMIC DNA]</scope>
</reference>
<proteinExistence type="predicted"/>
<keyword evidence="3" id="KW-1185">Reference proteome</keyword>
<protein>
    <submittedName>
        <fullName evidence="2">Uncharacterized protein</fullName>
    </submittedName>
</protein>
<organism evidence="2 3">
    <name type="scientific">Linum trigynum</name>
    <dbReference type="NCBI Taxonomy" id="586398"/>
    <lineage>
        <taxon>Eukaryota</taxon>
        <taxon>Viridiplantae</taxon>
        <taxon>Streptophyta</taxon>
        <taxon>Embryophyta</taxon>
        <taxon>Tracheophyta</taxon>
        <taxon>Spermatophyta</taxon>
        <taxon>Magnoliopsida</taxon>
        <taxon>eudicotyledons</taxon>
        <taxon>Gunneridae</taxon>
        <taxon>Pentapetalae</taxon>
        <taxon>rosids</taxon>
        <taxon>fabids</taxon>
        <taxon>Malpighiales</taxon>
        <taxon>Linaceae</taxon>
        <taxon>Linum</taxon>
    </lineage>
</organism>
<sequence>MNKLENEIVDVRNAVPHIFESVLQRLGVRLPELFDMDNNSEANRKHGRVGKTQDNDESTTSLMRRLPTRLLLLHEFILMLS</sequence>
<gene>
    <name evidence="2" type="ORF">LTRI10_LOCUS37274</name>
</gene>
<evidence type="ECO:0000313" key="3">
    <source>
        <dbReference type="Proteomes" id="UP001497516"/>
    </source>
</evidence>
<dbReference type="Proteomes" id="UP001497516">
    <property type="component" value="Chromosome 6"/>
</dbReference>
<accession>A0AAV2FH50</accession>
<name>A0AAV2FH50_9ROSI</name>
<evidence type="ECO:0000256" key="1">
    <source>
        <dbReference type="SAM" id="MobiDB-lite"/>
    </source>
</evidence>
<dbReference type="AlphaFoldDB" id="A0AAV2FH50"/>
<evidence type="ECO:0000313" key="2">
    <source>
        <dbReference type="EMBL" id="CAL1396940.1"/>
    </source>
</evidence>